<dbReference type="PANTHER" id="PTHR43364:SF6">
    <property type="entry name" value="OXIDOREDUCTASE-RELATED"/>
    <property type="match status" value="1"/>
</dbReference>
<evidence type="ECO:0000313" key="3">
    <source>
        <dbReference type="EMBL" id="OLR90921.1"/>
    </source>
</evidence>
<dbReference type="AlphaFoldDB" id="A0A1Q9LFV7"/>
<name>A0A1Q9LFV7_9PSEU</name>
<keyword evidence="1" id="KW-0560">Oxidoreductase</keyword>
<comment type="caution">
    <text evidence="3">The sequence shown here is derived from an EMBL/GenBank/DDBJ whole genome shotgun (WGS) entry which is preliminary data.</text>
</comment>
<reference evidence="3 4" key="1">
    <citation type="submission" date="2016-10" db="EMBL/GenBank/DDBJ databases">
        <title>The Draft Genome Sequence of Actinokineospora bangkokensis 44EHWT reveals the biosynthetic pathway of antifungal compounds Thailandins with unusual extender unit butylmalonyl-CoA.</title>
        <authorList>
            <person name="Greule A."/>
            <person name="Intra B."/>
            <person name="Flemming S."/>
            <person name="Rommel M.G."/>
            <person name="Panbangred W."/>
            <person name="Bechthold A."/>
        </authorList>
    </citation>
    <scope>NUCLEOTIDE SEQUENCE [LARGE SCALE GENOMIC DNA]</scope>
    <source>
        <strain evidence="3 4">44EHW</strain>
    </source>
</reference>
<organism evidence="3 4">
    <name type="scientific">Actinokineospora bangkokensis</name>
    <dbReference type="NCBI Taxonomy" id="1193682"/>
    <lineage>
        <taxon>Bacteria</taxon>
        <taxon>Bacillati</taxon>
        <taxon>Actinomycetota</taxon>
        <taxon>Actinomycetes</taxon>
        <taxon>Pseudonocardiales</taxon>
        <taxon>Pseudonocardiaceae</taxon>
        <taxon>Actinokineospora</taxon>
    </lineage>
</organism>
<dbReference type="Gene3D" id="3.20.20.100">
    <property type="entry name" value="NADP-dependent oxidoreductase domain"/>
    <property type="match status" value="1"/>
</dbReference>
<dbReference type="STRING" id="1193682.BJP25_30665"/>
<dbReference type="InterPro" id="IPR023210">
    <property type="entry name" value="NADP_OxRdtase_dom"/>
</dbReference>
<dbReference type="OrthoDB" id="9768793at2"/>
<dbReference type="Pfam" id="PF00248">
    <property type="entry name" value="Aldo_ket_red"/>
    <property type="match status" value="1"/>
</dbReference>
<dbReference type="EMBL" id="MKQR01000026">
    <property type="protein sequence ID" value="OLR90921.1"/>
    <property type="molecule type" value="Genomic_DNA"/>
</dbReference>
<evidence type="ECO:0000313" key="4">
    <source>
        <dbReference type="Proteomes" id="UP000186040"/>
    </source>
</evidence>
<gene>
    <name evidence="3" type="ORF">BJP25_30665</name>
</gene>
<sequence length="312" mass="32959">MANIGSSDLDVFPLNLGGNVFGWTADEAASAAVLDAYTEAGGNFVDTADVYSAWAPGNSGGESERVLGGWMAARGNRSQVVVATKVGSHPERKGLRAENILAAADDSLQRLGTDYIDLYYVHRDDDHDIPVEEFLGAFGQLVEAGKVRYIAASNMTPERLEASFAAAEADAGLPRFVALQPNYNLVDRADYESTYPEVVAKHNLGVLPYWSLASGFLTGKYRDGATVHSQRASGASKHLNDRGRKVLAALDHVAEGHGVPVAAVALAWLKAQPGIVAPIASARTVEQLADLLPVATLELSADELAALTAASE</sequence>
<protein>
    <submittedName>
        <fullName evidence="3">Alcohol dehydrogenase</fullName>
    </submittedName>
</protein>
<dbReference type="InterPro" id="IPR050523">
    <property type="entry name" value="AKR_Detox_Biosynth"/>
</dbReference>
<dbReference type="GO" id="GO:0005829">
    <property type="term" value="C:cytosol"/>
    <property type="evidence" value="ECO:0007669"/>
    <property type="project" value="UniProtKB-ARBA"/>
</dbReference>
<dbReference type="SUPFAM" id="SSF51430">
    <property type="entry name" value="NAD(P)-linked oxidoreductase"/>
    <property type="match status" value="1"/>
</dbReference>
<keyword evidence="4" id="KW-1185">Reference proteome</keyword>
<dbReference type="RefSeq" id="WP_075977594.1">
    <property type="nucleotide sequence ID" value="NZ_MKQR01000026.1"/>
</dbReference>
<dbReference type="GO" id="GO:0016491">
    <property type="term" value="F:oxidoreductase activity"/>
    <property type="evidence" value="ECO:0007669"/>
    <property type="project" value="UniProtKB-KW"/>
</dbReference>
<dbReference type="CDD" id="cd19081">
    <property type="entry name" value="AKR_AKR9C1"/>
    <property type="match status" value="1"/>
</dbReference>
<proteinExistence type="predicted"/>
<dbReference type="Proteomes" id="UP000186040">
    <property type="component" value="Unassembled WGS sequence"/>
</dbReference>
<dbReference type="PANTHER" id="PTHR43364">
    <property type="entry name" value="NADH-SPECIFIC METHYLGLYOXAL REDUCTASE-RELATED"/>
    <property type="match status" value="1"/>
</dbReference>
<dbReference type="InterPro" id="IPR036812">
    <property type="entry name" value="NAD(P)_OxRdtase_dom_sf"/>
</dbReference>
<feature type="domain" description="NADP-dependent oxidoreductase" evidence="2">
    <location>
        <begin position="14"/>
        <end position="311"/>
    </location>
</feature>
<evidence type="ECO:0000256" key="1">
    <source>
        <dbReference type="ARBA" id="ARBA00023002"/>
    </source>
</evidence>
<evidence type="ECO:0000259" key="2">
    <source>
        <dbReference type="Pfam" id="PF00248"/>
    </source>
</evidence>
<dbReference type="FunFam" id="3.20.20.100:FF:000004">
    <property type="entry name" value="Oxidoreductase, aldo/keto reductase"/>
    <property type="match status" value="1"/>
</dbReference>
<accession>A0A1Q9LFV7</accession>